<organism evidence="2">
    <name type="scientific">Leptosphaeria maculans (strain JN3 / isolate v23.1.3 / race Av1-4-5-6-7-8)</name>
    <name type="common">Blackleg fungus</name>
    <name type="synonym">Phoma lingam</name>
    <dbReference type="NCBI Taxonomy" id="985895"/>
    <lineage>
        <taxon>Eukaryota</taxon>
        <taxon>Fungi</taxon>
        <taxon>Dikarya</taxon>
        <taxon>Ascomycota</taxon>
        <taxon>Pezizomycotina</taxon>
        <taxon>Dothideomycetes</taxon>
        <taxon>Pleosporomycetidae</taxon>
        <taxon>Pleosporales</taxon>
        <taxon>Pleosporineae</taxon>
        <taxon>Leptosphaeriaceae</taxon>
        <taxon>Plenodomus</taxon>
        <taxon>Plenodomus lingam/Leptosphaeria maculans species complex</taxon>
    </lineage>
</organism>
<evidence type="ECO:0000313" key="1">
    <source>
        <dbReference type="EMBL" id="CBX97076.1"/>
    </source>
</evidence>
<dbReference type="HOGENOM" id="CLU_3384926_0_0_1"/>
<reference evidence="2" key="1">
    <citation type="journal article" date="2011" name="Nat. Commun.">
        <title>Effector diversification within compartments of the Leptosphaeria maculans genome affected by Repeat-Induced Point mutations.</title>
        <authorList>
            <person name="Rouxel T."/>
            <person name="Grandaubert J."/>
            <person name="Hane J.K."/>
            <person name="Hoede C."/>
            <person name="van de Wouw A.P."/>
            <person name="Couloux A."/>
            <person name="Dominguez V."/>
            <person name="Anthouard V."/>
            <person name="Bally P."/>
            <person name="Bourras S."/>
            <person name="Cozijnsen A.J."/>
            <person name="Ciuffetti L.M."/>
            <person name="Degrave A."/>
            <person name="Dilmaghani A."/>
            <person name="Duret L."/>
            <person name="Fudal I."/>
            <person name="Goodwin S.B."/>
            <person name="Gout L."/>
            <person name="Glaser N."/>
            <person name="Linglin J."/>
            <person name="Kema G.H.J."/>
            <person name="Lapalu N."/>
            <person name="Lawrence C.B."/>
            <person name="May K."/>
            <person name="Meyer M."/>
            <person name="Ollivier B."/>
            <person name="Poulain J."/>
            <person name="Schoch C.L."/>
            <person name="Simon A."/>
            <person name="Spatafora J.W."/>
            <person name="Stachowiak A."/>
            <person name="Turgeon B.G."/>
            <person name="Tyler B.M."/>
            <person name="Vincent D."/>
            <person name="Weissenbach J."/>
            <person name="Amselem J."/>
            <person name="Quesneville H."/>
            <person name="Oliver R.P."/>
            <person name="Wincker P."/>
            <person name="Balesdent M.-H."/>
            <person name="Howlett B.J."/>
        </authorList>
    </citation>
    <scope>NUCLEOTIDE SEQUENCE [LARGE SCALE GENOMIC DNA]</scope>
    <source>
        <strain evidence="2">JN3 / isolate v23.1.3 / race Av1-4-5-6-7-8</strain>
    </source>
</reference>
<proteinExistence type="predicted"/>
<dbReference type="VEuPathDB" id="FungiDB:LEMA_uP102070.1"/>
<dbReference type="InParanoid" id="E5A0L6"/>
<dbReference type="Proteomes" id="UP000002668">
    <property type="component" value="Genome"/>
</dbReference>
<gene>
    <name evidence="1" type="ORF">LEMA_uP102070.1</name>
</gene>
<protein>
    <submittedName>
        <fullName evidence="1">Predicted protein</fullName>
    </submittedName>
</protein>
<dbReference type="AlphaFoldDB" id="E5A0L6"/>
<sequence>MNPIYPLRALQAITAIGYPHGGQDTGVKPPLQR</sequence>
<keyword evidence="2" id="KW-1185">Reference proteome</keyword>
<dbReference type="EMBL" id="FP929130">
    <property type="protein sequence ID" value="CBX97076.1"/>
    <property type="molecule type" value="Genomic_DNA"/>
</dbReference>
<name>E5A0L6_LEPMJ</name>
<accession>E5A0L6</accession>
<evidence type="ECO:0000313" key="2">
    <source>
        <dbReference type="Proteomes" id="UP000002668"/>
    </source>
</evidence>